<dbReference type="AlphaFoldDB" id="B9RRK2"/>
<sequence>MKQAARDWLNRIDATGNAKLPSLLKPPKLAKAERKFSPVGPIARSGQDAETESQDPYAVLRPNERPPPVLYQAQVFLVQFFPWLALFLLAFPHHLPSRLQVCKKINGMNSFLSSGPPQTPLSIALRMNREPATPPPHTYPNRRMRTLHRPSLLSFFRRGHREAYFWGCSVLYMLTADKDNFPIRLPARLYSCGTDCAILRMEHAAFWRSKLQRSPRQHSPYCGEAPTSIKARSVSGIGTGVDRCNSVSHLLMRSSLASHTHLPNPSIIKYGWYHFDVFRFFRTREFLGEIHVSERVCYVGPIWLGRLSVGWEGLLKGEGGPRSHPVVYACAPAPVLLRQLDENKFWGTGIL</sequence>
<name>B9RRK2_RICCO</name>
<dbReference type="eggNOG" id="ENOG502T2NI">
    <property type="taxonomic scope" value="Eukaryota"/>
</dbReference>
<evidence type="ECO:0000313" key="3">
    <source>
        <dbReference type="Proteomes" id="UP000008311"/>
    </source>
</evidence>
<dbReference type="EMBL" id="EQ973805">
    <property type="protein sequence ID" value="EEF45988.1"/>
    <property type="molecule type" value="Genomic_DNA"/>
</dbReference>
<keyword evidence="3" id="KW-1185">Reference proteome</keyword>
<reference evidence="3" key="1">
    <citation type="journal article" date="2010" name="Nat. Biotechnol.">
        <title>Draft genome sequence of the oilseed species Ricinus communis.</title>
        <authorList>
            <person name="Chan A.P."/>
            <person name="Crabtree J."/>
            <person name="Zhao Q."/>
            <person name="Lorenzi H."/>
            <person name="Orvis J."/>
            <person name="Puiu D."/>
            <person name="Melake-Berhan A."/>
            <person name="Jones K.M."/>
            <person name="Redman J."/>
            <person name="Chen G."/>
            <person name="Cahoon E.B."/>
            <person name="Gedil M."/>
            <person name="Stanke M."/>
            <person name="Haas B.J."/>
            <person name="Wortman J.R."/>
            <person name="Fraser-Liggett C.M."/>
            <person name="Ravel J."/>
            <person name="Rabinowicz P.D."/>
        </authorList>
    </citation>
    <scope>NUCLEOTIDE SEQUENCE [LARGE SCALE GENOMIC DNA]</scope>
    <source>
        <strain evidence="3">cv. Hale</strain>
    </source>
</reference>
<evidence type="ECO:0000256" key="1">
    <source>
        <dbReference type="SAM" id="MobiDB-lite"/>
    </source>
</evidence>
<organism evidence="2 3">
    <name type="scientific">Ricinus communis</name>
    <name type="common">Castor bean</name>
    <dbReference type="NCBI Taxonomy" id="3988"/>
    <lineage>
        <taxon>Eukaryota</taxon>
        <taxon>Viridiplantae</taxon>
        <taxon>Streptophyta</taxon>
        <taxon>Embryophyta</taxon>
        <taxon>Tracheophyta</taxon>
        <taxon>Spermatophyta</taxon>
        <taxon>Magnoliopsida</taxon>
        <taxon>eudicotyledons</taxon>
        <taxon>Gunneridae</taxon>
        <taxon>Pentapetalae</taxon>
        <taxon>rosids</taxon>
        <taxon>fabids</taxon>
        <taxon>Malpighiales</taxon>
        <taxon>Euphorbiaceae</taxon>
        <taxon>Acalyphoideae</taxon>
        <taxon>Acalypheae</taxon>
        <taxon>Ricinus</taxon>
    </lineage>
</organism>
<gene>
    <name evidence="2" type="ORF">RCOM_1644750</name>
</gene>
<dbReference type="InParanoid" id="B9RRK2"/>
<proteinExistence type="predicted"/>
<evidence type="ECO:0000313" key="2">
    <source>
        <dbReference type="EMBL" id="EEF45988.1"/>
    </source>
</evidence>
<protein>
    <submittedName>
        <fullName evidence="2">Uncharacterized protein</fullName>
    </submittedName>
</protein>
<feature type="region of interest" description="Disordered" evidence="1">
    <location>
        <begin position="35"/>
        <end position="54"/>
    </location>
</feature>
<accession>B9RRK2</accession>
<dbReference type="Proteomes" id="UP000008311">
    <property type="component" value="Unassembled WGS sequence"/>
</dbReference>